<gene>
    <name evidence="16" type="ORF">ENJ10_06085</name>
</gene>
<dbReference type="CDD" id="cd16922">
    <property type="entry name" value="HATPase_EvgS-ArcB-TorS-like"/>
    <property type="match status" value="1"/>
</dbReference>
<feature type="domain" description="Response regulatory" evidence="15">
    <location>
        <begin position="479"/>
        <end position="595"/>
    </location>
</feature>
<comment type="catalytic activity">
    <reaction evidence="1">
        <text>ATP + protein L-histidine = ADP + protein N-phospho-L-histidine.</text>
        <dbReference type="EC" id="2.7.13.3"/>
    </reaction>
</comment>
<protein>
    <recommendedName>
        <fullName evidence="10">Sensory/regulatory protein RpfC</fullName>
        <ecNumber evidence="2">2.7.13.3</ecNumber>
    </recommendedName>
</protein>
<feature type="domain" description="Histidine kinase" evidence="14">
    <location>
        <begin position="222"/>
        <end position="443"/>
    </location>
</feature>
<evidence type="ECO:0000256" key="9">
    <source>
        <dbReference type="ARBA" id="ARBA00064003"/>
    </source>
</evidence>
<dbReference type="Proteomes" id="UP000886005">
    <property type="component" value="Unassembled WGS sequence"/>
</dbReference>
<dbReference type="Gene3D" id="3.30.565.10">
    <property type="entry name" value="Histidine kinase-like ATPase, C-terminal domain"/>
    <property type="match status" value="1"/>
</dbReference>
<dbReference type="SMART" id="SM00387">
    <property type="entry name" value="HATPase_c"/>
    <property type="match status" value="1"/>
</dbReference>
<evidence type="ECO:0000256" key="13">
    <source>
        <dbReference type="SAM" id="Phobius"/>
    </source>
</evidence>
<evidence type="ECO:0000256" key="5">
    <source>
        <dbReference type="ARBA" id="ARBA00022741"/>
    </source>
</evidence>
<dbReference type="EC" id="2.7.13.3" evidence="2"/>
<evidence type="ECO:0000256" key="8">
    <source>
        <dbReference type="ARBA" id="ARBA00023012"/>
    </source>
</evidence>
<dbReference type="Pfam" id="PF00072">
    <property type="entry name" value="Response_reg"/>
    <property type="match status" value="1"/>
</dbReference>
<dbReference type="SUPFAM" id="SSF55874">
    <property type="entry name" value="ATPase domain of HSP90 chaperone/DNA topoisomerase II/histidine kinase"/>
    <property type="match status" value="1"/>
</dbReference>
<feature type="region of interest" description="Disordered" evidence="12">
    <location>
        <begin position="447"/>
        <end position="466"/>
    </location>
</feature>
<keyword evidence="3 11" id="KW-0597">Phosphoprotein</keyword>
<keyword evidence="6" id="KW-0418">Kinase</keyword>
<evidence type="ECO:0000256" key="1">
    <source>
        <dbReference type="ARBA" id="ARBA00000085"/>
    </source>
</evidence>
<name>A0A7V1LMK6_CALAY</name>
<keyword evidence="13" id="KW-0472">Membrane</keyword>
<evidence type="ECO:0000256" key="10">
    <source>
        <dbReference type="ARBA" id="ARBA00068150"/>
    </source>
</evidence>
<evidence type="ECO:0000256" key="7">
    <source>
        <dbReference type="ARBA" id="ARBA00022840"/>
    </source>
</evidence>
<comment type="subunit">
    <text evidence="9">At low DSF concentrations, interacts with RpfF.</text>
</comment>
<dbReference type="Pfam" id="PF00512">
    <property type="entry name" value="HisKA"/>
    <property type="match status" value="1"/>
</dbReference>
<evidence type="ECO:0000259" key="14">
    <source>
        <dbReference type="PROSITE" id="PS50109"/>
    </source>
</evidence>
<feature type="modified residue" description="4-aspartylphosphate" evidence="11">
    <location>
        <position position="528"/>
    </location>
</feature>
<dbReference type="SUPFAM" id="SSF52172">
    <property type="entry name" value="CheY-like"/>
    <property type="match status" value="1"/>
</dbReference>
<dbReference type="PROSITE" id="PS50110">
    <property type="entry name" value="RESPONSE_REGULATORY"/>
    <property type="match status" value="1"/>
</dbReference>
<keyword evidence="13" id="KW-0812">Transmembrane</keyword>
<comment type="caution">
    <text evidence="16">The sequence shown here is derived from an EMBL/GenBank/DDBJ whole genome shotgun (WGS) entry which is preliminary data.</text>
</comment>
<keyword evidence="7" id="KW-0067">ATP-binding</keyword>
<dbReference type="PROSITE" id="PS50109">
    <property type="entry name" value="HIS_KIN"/>
    <property type="match status" value="1"/>
</dbReference>
<dbReference type="InterPro" id="IPR004358">
    <property type="entry name" value="Sig_transdc_His_kin-like_C"/>
</dbReference>
<proteinExistence type="predicted"/>
<dbReference type="CDD" id="cd17546">
    <property type="entry name" value="REC_hyHK_CKI1_RcsC-like"/>
    <property type="match status" value="1"/>
</dbReference>
<dbReference type="FunFam" id="3.30.565.10:FF:000010">
    <property type="entry name" value="Sensor histidine kinase RcsC"/>
    <property type="match status" value="1"/>
</dbReference>
<organism evidence="16">
    <name type="scientific">Caldithrix abyssi</name>
    <dbReference type="NCBI Taxonomy" id="187145"/>
    <lineage>
        <taxon>Bacteria</taxon>
        <taxon>Pseudomonadati</taxon>
        <taxon>Calditrichota</taxon>
        <taxon>Calditrichia</taxon>
        <taxon>Calditrichales</taxon>
        <taxon>Calditrichaceae</taxon>
        <taxon>Caldithrix</taxon>
    </lineage>
</organism>
<dbReference type="SUPFAM" id="SSF47384">
    <property type="entry name" value="Homodimeric domain of signal transducing histidine kinase"/>
    <property type="match status" value="1"/>
</dbReference>
<dbReference type="Gene3D" id="3.40.50.2300">
    <property type="match status" value="1"/>
</dbReference>
<keyword evidence="4" id="KW-0808">Transferase</keyword>
<keyword evidence="5" id="KW-0547">Nucleotide-binding</keyword>
<dbReference type="InterPro" id="IPR005467">
    <property type="entry name" value="His_kinase_dom"/>
</dbReference>
<dbReference type="EMBL" id="DRLD01000165">
    <property type="protein sequence ID" value="HED10237.1"/>
    <property type="molecule type" value="Genomic_DNA"/>
</dbReference>
<dbReference type="InterPro" id="IPR001789">
    <property type="entry name" value="Sig_transdc_resp-reg_receiver"/>
</dbReference>
<dbReference type="SMART" id="SM00388">
    <property type="entry name" value="HisKA"/>
    <property type="match status" value="1"/>
</dbReference>
<keyword evidence="8" id="KW-0902">Two-component regulatory system</keyword>
<evidence type="ECO:0000256" key="12">
    <source>
        <dbReference type="SAM" id="MobiDB-lite"/>
    </source>
</evidence>
<dbReference type="PANTHER" id="PTHR45339">
    <property type="entry name" value="HYBRID SIGNAL TRANSDUCTION HISTIDINE KINASE J"/>
    <property type="match status" value="1"/>
</dbReference>
<dbReference type="PRINTS" id="PR00344">
    <property type="entry name" value="BCTRLSENSOR"/>
</dbReference>
<dbReference type="CDD" id="cd00082">
    <property type="entry name" value="HisKA"/>
    <property type="match status" value="1"/>
</dbReference>
<keyword evidence="13" id="KW-1133">Transmembrane helix</keyword>
<evidence type="ECO:0000256" key="11">
    <source>
        <dbReference type="PROSITE-ProRule" id="PRU00169"/>
    </source>
</evidence>
<evidence type="ECO:0000259" key="15">
    <source>
        <dbReference type="PROSITE" id="PS50110"/>
    </source>
</evidence>
<dbReference type="GO" id="GO:0005524">
    <property type="term" value="F:ATP binding"/>
    <property type="evidence" value="ECO:0007669"/>
    <property type="project" value="UniProtKB-KW"/>
</dbReference>
<dbReference type="InterPro" id="IPR011006">
    <property type="entry name" value="CheY-like_superfamily"/>
</dbReference>
<evidence type="ECO:0000313" key="16">
    <source>
        <dbReference type="EMBL" id="HED10237.1"/>
    </source>
</evidence>
<dbReference type="SMART" id="SM00448">
    <property type="entry name" value="REC"/>
    <property type="match status" value="1"/>
</dbReference>
<accession>A0A7V1LMK6</accession>
<dbReference type="InterPro" id="IPR003594">
    <property type="entry name" value="HATPase_dom"/>
</dbReference>
<feature type="transmembrane region" description="Helical" evidence="13">
    <location>
        <begin position="168"/>
        <end position="188"/>
    </location>
</feature>
<dbReference type="GO" id="GO:0000155">
    <property type="term" value="F:phosphorelay sensor kinase activity"/>
    <property type="evidence" value="ECO:0007669"/>
    <property type="project" value="InterPro"/>
</dbReference>
<evidence type="ECO:0000256" key="6">
    <source>
        <dbReference type="ARBA" id="ARBA00022777"/>
    </source>
</evidence>
<evidence type="ECO:0000256" key="3">
    <source>
        <dbReference type="ARBA" id="ARBA00022553"/>
    </source>
</evidence>
<dbReference type="Gene3D" id="1.10.287.130">
    <property type="match status" value="1"/>
</dbReference>
<reference evidence="16" key="1">
    <citation type="journal article" date="2020" name="mSystems">
        <title>Genome- and Community-Level Interaction Insights into Carbon Utilization and Element Cycling Functions of Hydrothermarchaeota in Hydrothermal Sediment.</title>
        <authorList>
            <person name="Zhou Z."/>
            <person name="Liu Y."/>
            <person name="Xu W."/>
            <person name="Pan J."/>
            <person name="Luo Z.H."/>
            <person name="Li M."/>
        </authorList>
    </citation>
    <scope>NUCLEOTIDE SEQUENCE [LARGE SCALE GENOMIC DNA]</scope>
    <source>
        <strain evidence="16">HyVt-456</strain>
    </source>
</reference>
<dbReference type="Pfam" id="PF02518">
    <property type="entry name" value="HATPase_c"/>
    <property type="match status" value="1"/>
</dbReference>
<dbReference type="InterPro" id="IPR036097">
    <property type="entry name" value="HisK_dim/P_sf"/>
</dbReference>
<dbReference type="InterPro" id="IPR036890">
    <property type="entry name" value="HATPase_C_sf"/>
</dbReference>
<dbReference type="AlphaFoldDB" id="A0A7V1LMK6"/>
<dbReference type="FunFam" id="1.10.287.130:FF:000002">
    <property type="entry name" value="Two-component osmosensing histidine kinase"/>
    <property type="match status" value="1"/>
</dbReference>
<dbReference type="PANTHER" id="PTHR45339:SF1">
    <property type="entry name" value="HYBRID SIGNAL TRANSDUCTION HISTIDINE KINASE J"/>
    <property type="match status" value="1"/>
</dbReference>
<dbReference type="InterPro" id="IPR003661">
    <property type="entry name" value="HisK_dim/P_dom"/>
</dbReference>
<sequence length="596" mass="68562">MMSASPIYTLLNKRFLLALSLLFALLLAHYFIYNQTMKEENLLHDKQNIHNRLLQSWYNSGYALYSWQYADHIISQKKVKQQLIKIDSLSSRLDGSENGSLPSLREQSKRLVISIYRFAGQKYPSEWAFNLQKQKLIREMENVTTRIAEKSKQLQLRLADQSRESRKISLILLIAELIFLQLILIFLLRPVARKADKQFRELEREKEEAVNANNAKSLYLSTMSHEIRTPLNGVLAMTDLLMETDLTFEQRDYLGIVQASGKDLLSVISDILDFSRIESNQLELMEMNFSLKQLLQNVLETFEEEARDKGIQLLHYFEPEVPEYITGDPKRLSQILTNLLSNALKFTREGEVFIRTSIQGDGSGRNEILFAVSDTGMGIPEDRIDSLFQPFKESRNSLEKRFEGTGLGLALSARLVELMKGTIWVESEINKGTTFYFSIPLRTDPHAKTSPLAPPEKDSAELDNEPVSESYSLPVRDLQILLAEDNTINQRLMERLMERIGYKLDIARDGREAVMMAQNKRYDVIFMDLQMPELDGLQATRKILRDSPGKKPFIIAMTANVSQEDKELCFQAGMVDYIAKPISLEKVKEMLSRFEK</sequence>
<evidence type="ECO:0000256" key="2">
    <source>
        <dbReference type="ARBA" id="ARBA00012438"/>
    </source>
</evidence>
<evidence type="ECO:0000256" key="4">
    <source>
        <dbReference type="ARBA" id="ARBA00022679"/>
    </source>
</evidence>